<dbReference type="AlphaFoldDB" id="A0A4Q9M454"/>
<accession>A0A4Q9M454</accession>
<gene>
    <name evidence="1" type="ORF">BD311DRAFT_812195</name>
</gene>
<dbReference type="SUPFAM" id="SSF46689">
    <property type="entry name" value="Homeodomain-like"/>
    <property type="match status" value="1"/>
</dbReference>
<organism evidence="1">
    <name type="scientific">Dichomitus squalens</name>
    <dbReference type="NCBI Taxonomy" id="114155"/>
    <lineage>
        <taxon>Eukaryota</taxon>
        <taxon>Fungi</taxon>
        <taxon>Dikarya</taxon>
        <taxon>Basidiomycota</taxon>
        <taxon>Agaricomycotina</taxon>
        <taxon>Agaricomycetes</taxon>
        <taxon>Polyporales</taxon>
        <taxon>Polyporaceae</taxon>
        <taxon>Dichomitus</taxon>
    </lineage>
</organism>
<dbReference type="Gene3D" id="1.10.10.60">
    <property type="entry name" value="Homeodomain-like"/>
    <property type="match status" value="1"/>
</dbReference>
<protein>
    <recommendedName>
        <fullName evidence="2">Myb-like domain-containing protein</fullName>
    </recommendedName>
</protein>
<dbReference type="EMBL" id="ML143595">
    <property type="protein sequence ID" value="TBU21569.1"/>
    <property type="molecule type" value="Genomic_DNA"/>
</dbReference>
<dbReference type="Proteomes" id="UP000292957">
    <property type="component" value="Unassembled WGS sequence"/>
</dbReference>
<name>A0A4Q9M454_9APHY</name>
<evidence type="ECO:0000313" key="1">
    <source>
        <dbReference type="EMBL" id="TBU21569.1"/>
    </source>
</evidence>
<proteinExistence type="predicted"/>
<sequence length="139" mass="15742">MQQVDLKDRCNPTATATAIAASSPRLASCSFRTYPDAYWQHYPNAKTRLSFKVCSALPDSTSIFETTRSRKRHPFTVKEDRAFKAGYDKHGTVWAAIVKDPTFQAQNCRSTGLHDRFCNAFPDLYQPAGYKPRNTTKKT</sequence>
<reference evidence="1" key="1">
    <citation type="submission" date="2019-01" db="EMBL/GenBank/DDBJ databases">
        <title>Draft genome sequences of three monokaryotic isolates of the white-rot basidiomycete fungus Dichomitus squalens.</title>
        <authorList>
            <consortium name="DOE Joint Genome Institute"/>
            <person name="Lopez S.C."/>
            <person name="Andreopoulos B."/>
            <person name="Pangilinan J."/>
            <person name="Lipzen A."/>
            <person name="Riley R."/>
            <person name="Ahrendt S."/>
            <person name="Ng V."/>
            <person name="Barry K."/>
            <person name="Daum C."/>
            <person name="Grigoriev I.V."/>
            <person name="Hilden K.S."/>
            <person name="Makela M.R."/>
            <person name="de Vries R.P."/>
        </authorList>
    </citation>
    <scope>NUCLEOTIDE SEQUENCE [LARGE SCALE GENOMIC DNA]</scope>
    <source>
        <strain evidence="1">OM18370.1</strain>
    </source>
</reference>
<evidence type="ECO:0008006" key="2">
    <source>
        <dbReference type="Google" id="ProtNLM"/>
    </source>
</evidence>
<dbReference type="OrthoDB" id="608866at2759"/>
<dbReference type="InterPro" id="IPR009057">
    <property type="entry name" value="Homeodomain-like_sf"/>
</dbReference>